<dbReference type="GO" id="GO:0003697">
    <property type="term" value="F:single-stranded DNA binding"/>
    <property type="evidence" value="ECO:0007669"/>
    <property type="project" value="TreeGrafter"/>
</dbReference>
<dbReference type="GO" id="GO:0000724">
    <property type="term" value="P:double-strand break repair via homologous recombination"/>
    <property type="evidence" value="ECO:0007669"/>
    <property type="project" value="TreeGrafter"/>
</dbReference>
<dbReference type="InterPro" id="IPR003395">
    <property type="entry name" value="RecF/RecN/SMC_N"/>
</dbReference>
<evidence type="ECO:0000259" key="6">
    <source>
        <dbReference type="Pfam" id="PF02463"/>
    </source>
</evidence>
<keyword evidence="8" id="KW-1185">Reference proteome</keyword>
<dbReference type="GO" id="GO:0016887">
    <property type="term" value="F:ATP hydrolysis activity"/>
    <property type="evidence" value="ECO:0007669"/>
    <property type="project" value="InterPro"/>
</dbReference>
<dbReference type="Proteomes" id="UP000037035">
    <property type="component" value="Unassembled WGS sequence"/>
</dbReference>
<feature type="coiled-coil region" evidence="4">
    <location>
        <begin position="307"/>
        <end position="381"/>
    </location>
</feature>
<feature type="compositionally biased region" description="Basic and acidic residues" evidence="5">
    <location>
        <begin position="1406"/>
        <end position="1427"/>
    </location>
</feature>
<evidence type="ECO:0000256" key="4">
    <source>
        <dbReference type="SAM" id="Coils"/>
    </source>
</evidence>
<evidence type="ECO:0000313" key="7">
    <source>
        <dbReference type="EMBL" id="KNZ51038.1"/>
    </source>
</evidence>
<feature type="compositionally biased region" description="Basic and acidic residues" evidence="5">
    <location>
        <begin position="1626"/>
        <end position="1639"/>
    </location>
</feature>
<dbReference type="EMBL" id="LAVV01009191">
    <property type="protein sequence ID" value="KNZ51038.1"/>
    <property type="molecule type" value="Genomic_DNA"/>
</dbReference>
<dbReference type="VEuPathDB" id="FungiDB:VP01_411g1"/>
<gene>
    <name evidence="7" type="ORF">VP01_411g1</name>
</gene>
<name>A0A0L6UR67_9BASI</name>
<protein>
    <recommendedName>
        <fullName evidence="2">Structural maintenance of chromosomes protein 5</fullName>
    </recommendedName>
</protein>
<feature type="region of interest" description="Disordered" evidence="5">
    <location>
        <begin position="1"/>
        <end position="98"/>
    </location>
</feature>
<dbReference type="Gene3D" id="6.10.140.1040">
    <property type="match status" value="1"/>
</dbReference>
<feature type="region of interest" description="Disordered" evidence="5">
    <location>
        <begin position="1557"/>
        <end position="1650"/>
    </location>
</feature>
<keyword evidence="3 4" id="KW-0175">Coiled coil</keyword>
<feature type="region of interest" description="Disordered" evidence="5">
    <location>
        <begin position="1474"/>
        <end position="1500"/>
    </location>
</feature>
<dbReference type="GO" id="GO:0030915">
    <property type="term" value="C:Smc5-Smc6 complex"/>
    <property type="evidence" value="ECO:0007669"/>
    <property type="project" value="TreeGrafter"/>
</dbReference>
<organism evidence="7 8">
    <name type="scientific">Puccinia sorghi</name>
    <dbReference type="NCBI Taxonomy" id="27349"/>
    <lineage>
        <taxon>Eukaryota</taxon>
        <taxon>Fungi</taxon>
        <taxon>Dikarya</taxon>
        <taxon>Basidiomycota</taxon>
        <taxon>Pucciniomycotina</taxon>
        <taxon>Pucciniomycetes</taxon>
        <taxon>Pucciniales</taxon>
        <taxon>Pucciniaceae</taxon>
        <taxon>Puccinia</taxon>
    </lineage>
</organism>
<evidence type="ECO:0000256" key="1">
    <source>
        <dbReference type="ARBA" id="ARBA00010171"/>
    </source>
</evidence>
<evidence type="ECO:0000313" key="8">
    <source>
        <dbReference type="Proteomes" id="UP000037035"/>
    </source>
</evidence>
<evidence type="ECO:0000256" key="3">
    <source>
        <dbReference type="ARBA" id="ARBA00023054"/>
    </source>
</evidence>
<dbReference type="Pfam" id="PF02463">
    <property type="entry name" value="SMC_N"/>
    <property type="match status" value="1"/>
</dbReference>
<evidence type="ECO:0000256" key="2">
    <source>
        <dbReference type="ARBA" id="ARBA00018687"/>
    </source>
</evidence>
<feature type="compositionally biased region" description="Basic and acidic residues" evidence="5">
    <location>
        <begin position="1587"/>
        <end position="1616"/>
    </location>
</feature>
<feature type="compositionally biased region" description="Basic and acidic residues" evidence="5">
    <location>
        <begin position="1375"/>
        <end position="1386"/>
    </location>
</feature>
<feature type="compositionally biased region" description="Polar residues" evidence="5">
    <location>
        <begin position="18"/>
        <end position="38"/>
    </location>
</feature>
<dbReference type="PANTHER" id="PTHR45916">
    <property type="entry name" value="STRUCTURAL MAINTENANCE OF CHROMOSOMES PROTEIN 5"/>
    <property type="match status" value="1"/>
</dbReference>
<dbReference type="OrthoDB" id="10254973at2759"/>
<proteinExistence type="inferred from homology"/>
<feature type="coiled-coil region" evidence="4">
    <location>
        <begin position="883"/>
        <end position="914"/>
    </location>
</feature>
<comment type="similarity">
    <text evidence="1">Belongs to the SMC family. SMC5 subfamily.</text>
</comment>
<dbReference type="Gene3D" id="3.40.50.300">
    <property type="entry name" value="P-loop containing nucleotide triphosphate hydrolases"/>
    <property type="match status" value="2"/>
</dbReference>
<feature type="coiled-coil region" evidence="4">
    <location>
        <begin position="417"/>
        <end position="495"/>
    </location>
</feature>
<feature type="coiled-coil region" evidence="4">
    <location>
        <begin position="734"/>
        <end position="782"/>
    </location>
</feature>
<dbReference type="InterPro" id="IPR027417">
    <property type="entry name" value="P-loop_NTPase"/>
</dbReference>
<feature type="region of interest" description="Disordered" evidence="5">
    <location>
        <begin position="1305"/>
        <end position="1462"/>
    </location>
</feature>
<evidence type="ECO:0000256" key="5">
    <source>
        <dbReference type="SAM" id="MobiDB-lite"/>
    </source>
</evidence>
<dbReference type="GO" id="GO:0005634">
    <property type="term" value="C:nucleus"/>
    <property type="evidence" value="ECO:0007669"/>
    <property type="project" value="TreeGrafter"/>
</dbReference>
<feature type="domain" description="RecF/RecN/SMC N-terminal" evidence="6">
    <location>
        <begin position="123"/>
        <end position="1166"/>
    </location>
</feature>
<reference evidence="7 8" key="1">
    <citation type="submission" date="2015-08" db="EMBL/GenBank/DDBJ databases">
        <title>Next Generation Sequencing and Analysis of the Genome of Puccinia sorghi L Schw, the Causal Agent of Maize Common Rust.</title>
        <authorList>
            <person name="Rochi L."/>
            <person name="Burguener G."/>
            <person name="Darino M."/>
            <person name="Turjanski A."/>
            <person name="Kreff E."/>
            <person name="Dieguez M.J."/>
            <person name="Sacco F."/>
        </authorList>
    </citation>
    <scope>NUCLEOTIDE SEQUENCE [LARGE SCALE GENOMIC DNA]</scope>
    <source>
        <strain evidence="7 8">RO10H11247</strain>
    </source>
</reference>
<dbReference type="SUPFAM" id="SSF52540">
    <property type="entry name" value="P-loop containing nucleoside triphosphate hydrolases"/>
    <property type="match status" value="1"/>
</dbReference>
<comment type="caution">
    <text evidence="7">The sequence shown here is derived from an EMBL/GenBank/DDBJ whole genome shotgun (WGS) entry which is preliminary data.</text>
</comment>
<sequence>MSSKRKSRQIHSSDNELSDTTETGAQRLTNGIRNGNHQSQDDLEIDQPASQSHQSKKMRKTENPFPTHPRTSAKGKERAQTQRAETVDLSEEEEQTNHVANRSKGFVPSKGVRDSEGYLPGSIVRVALRNFVTYSSVEFSPGPYLNMIIGPNGTGKSTLVCAIVLGLGFPPSVLDRASEVKLFIKAGTEEGSVEIELKGQSGQKNVTIKLNLILANNSRVFEVNGKALYSLCPGKKVTMAYVQELVQSFNIQANNLWYVLNCFLPQEKVSKFAEMKEPELLKETQKVAGHPKLHEWHEILIEDGKMKINLEAKLSAAQRALKDVEKQVQSLQLEVQAYELSLEQNKYLQQKLRHDTAKMELAEAKAAIADLEAANAPLNDQKEYFKRLSKQLELCHKKITSASSKCKSNMAKLDPAFKSTKQKLEDASDKVISLRDDERRRKELKSKLKMEVDQLAEKIRHPVEEPDNGPFQEKLQSLSSRIRQISNDISNIQTQQKEIYEERRRLGEQQNSVKQQIANLESVSGRKEADLRQYVPNLFKALMRMRQLKAECKFRGKAFEPIRLEISPKNSSYDRVVEGCLSRDLLNTFVFTDPHDYELMAEVCNDQDKLRVNLACMRPGDSLSNYQPPIPLDALKQFGFDDYVINLINGPDEVLAHICNQNRLNMIPIAHQMGARVDESRMHDRNFPIKSWILGITRFNVSYSSYGAREMIIKSMDLHPPKILNITGVDVSIVQEKKATLASLIEAAAQKEQQMIKVRAPESDLRQEYDSLKEEKKQVEAAWNEAKVPHYEYLKYVVTYKSKSAALEKENAKPTSDQERAKRKAALLEASKEHTAIVVKRKNIASQLSRLNTTLITLNLRILQHQTDQKAFDALFKSRNSDLVEAKQICEENEENLKKLYKEAKDTAKELLKSIETAGQHIREIIESLNVRLTEEREAWKKDGLEGEDAFQKQEEDLKKLLAQEQMSLEAIYPVDRSIIDRYQRYKAQLEHDQKDLDLLESDTRRCQDKIKKIYVSSPISRLSAVPDLWRPRLDELITNIDEKFDAAFKRKFFVEETGRKPPRMGCLGHIVIVEDPDFDKWGIEVQVSFRDNEPLVRLDTHRQSGGERSLSTIMYLMSLTELSKSPFSLVDEINQGMDRRAERLVHDHLVETTCRESASQYFLITPKLLFGLRYHPLMRVLCVNNVSLFLCYLAFLGDWIPPEFKFGYWLDKAKAKRTKALDEVGLLEKSTPPGECSVVVKPTGFRPPGDGCGIAIQYYRSAQSSFAPPPLPPTSMSTISSNPFALLSGGKLILDASLLGDSDDEGGATRSAAVKSAKAPIAVAPQPKKTIPGQQVKRDRGDYPARGAPRKVYGGQSSGAEAEVIGSKPAGLTEHGRDDRAERRGAPRGGRGTRGRGAGRGRGGARFEDRPDRHSATGTHDTDRKVASGWGAEEGKQELQAETEGYGDAKAALTPADGDDGWGAVSFKLNFSDDGAPVTNGHAKNGESGDFRDEEEEDKTKTFEEYLAEKANAALTLPSLKKDVRKPNEGADDSQWKNAVKLVKGEEEEEVFFQAKEKKTTQTTKKIKEKTFIEVEPLGYRPPRAGGDRGGRGRGRGRGDRDGGPDRRDYDENRGAPRGGRGRGGPRDGMTRGPKELNTEDANAFPSLS</sequence>
<accession>A0A0L6UR67</accession>
<dbReference type="STRING" id="27349.A0A0L6UR67"/>
<dbReference type="PANTHER" id="PTHR45916:SF1">
    <property type="entry name" value="STRUCTURAL MAINTENANCE OF CHROMOSOMES PROTEIN 5"/>
    <property type="match status" value="1"/>
</dbReference>